<evidence type="ECO:0000256" key="6">
    <source>
        <dbReference type="SAM" id="Phobius"/>
    </source>
</evidence>
<evidence type="ECO:0000256" key="3">
    <source>
        <dbReference type="ARBA" id="ARBA00038050"/>
    </source>
</evidence>
<dbReference type="Pfam" id="PF01981">
    <property type="entry name" value="PTH2"/>
    <property type="match status" value="1"/>
</dbReference>
<feature type="compositionally biased region" description="Low complexity" evidence="5">
    <location>
        <begin position="43"/>
        <end position="59"/>
    </location>
</feature>
<keyword evidence="6" id="KW-0812">Transmembrane</keyword>
<organism evidence="7 8">
    <name type="scientific">Pycnococcus provasolii</name>
    <dbReference type="NCBI Taxonomy" id="41880"/>
    <lineage>
        <taxon>Eukaryota</taxon>
        <taxon>Viridiplantae</taxon>
        <taxon>Chlorophyta</taxon>
        <taxon>Pseudoscourfieldiophyceae</taxon>
        <taxon>Pseudoscourfieldiales</taxon>
        <taxon>Pycnococcaceae</taxon>
        <taxon>Pycnococcus</taxon>
    </lineage>
</organism>
<dbReference type="AlphaFoldDB" id="A0A830HI28"/>
<dbReference type="OrthoDB" id="513727at2759"/>
<dbReference type="Proteomes" id="UP000660262">
    <property type="component" value="Unassembled WGS sequence"/>
</dbReference>
<comment type="similarity">
    <text evidence="3">Belongs to the PTH2 family.</text>
</comment>
<comment type="catalytic activity">
    <reaction evidence="4">
        <text>an N-acyl-L-alpha-aminoacyl-tRNA + H2O = an N-acyl-L-amino acid + a tRNA + H(+)</text>
        <dbReference type="Rhea" id="RHEA:54448"/>
        <dbReference type="Rhea" id="RHEA-COMP:10123"/>
        <dbReference type="Rhea" id="RHEA-COMP:13883"/>
        <dbReference type="ChEBI" id="CHEBI:15377"/>
        <dbReference type="ChEBI" id="CHEBI:15378"/>
        <dbReference type="ChEBI" id="CHEBI:59874"/>
        <dbReference type="ChEBI" id="CHEBI:78442"/>
        <dbReference type="ChEBI" id="CHEBI:138191"/>
        <dbReference type="EC" id="3.1.1.29"/>
    </reaction>
</comment>
<sequence length="200" mass="21294">MSSSSTSSSSWAYVAATASGMFVSGFIVCNLMHKRSSYDLMGSAESPAASPSSSPTSLGKQKKKKGAGSGKDTPPLNGSTDYPTPEDIALAIVVRSDVKQSRQQIIQTCTQASLATFKKLARRRDPVVKIWDKAGNPTILRKCDDEQQLVAIQTAARERNIQTHTIIADAEKCTMAVGPASKQVLDDVCDKLVASLDASI</sequence>
<dbReference type="PANTHER" id="PTHR12649">
    <property type="entry name" value="PEPTIDYL-TRNA HYDROLASE 2"/>
    <property type="match status" value="1"/>
</dbReference>
<keyword evidence="8" id="KW-1185">Reference proteome</keyword>
<dbReference type="InterPro" id="IPR002833">
    <property type="entry name" value="PTH2"/>
</dbReference>
<reference evidence="7" key="1">
    <citation type="submission" date="2020-10" db="EMBL/GenBank/DDBJ databases">
        <title>Unveiling of a novel bifunctional photoreceptor, Dualchrome1, isolated from a cosmopolitan green alga.</title>
        <authorList>
            <person name="Suzuki S."/>
            <person name="Kawachi M."/>
        </authorList>
    </citation>
    <scope>NUCLEOTIDE SEQUENCE</scope>
    <source>
        <strain evidence="7">NIES 2893</strain>
    </source>
</reference>
<dbReference type="GO" id="GO:0005829">
    <property type="term" value="C:cytosol"/>
    <property type="evidence" value="ECO:0007669"/>
    <property type="project" value="TreeGrafter"/>
</dbReference>
<keyword evidence="2" id="KW-0378">Hydrolase</keyword>
<keyword evidence="6" id="KW-1133">Transmembrane helix</keyword>
<gene>
    <name evidence="7" type="ORF">PPROV_000520000</name>
</gene>
<proteinExistence type="inferred from homology"/>
<evidence type="ECO:0000256" key="5">
    <source>
        <dbReference type="SAM" id="MobiDB-lite"/>
    </source>
</evidence>
<comment type="caution">
    <text evidence="7">The sequence shown here is derived from an EMBL/GenBank/DDBJ whole genome shotgun (WGS) entry which is preliminary data.</text>
</comment>
<protein>
    <recommendedName>
        <fullName evidence="1">peptidyl-tRNA hydrolase</fullName>
        <ecNumber evidence="1">3.1.1.29</ecNumber>
    </recommendedName>
</protein>
<dbReference type="Gene3D" id="3.40.1490.10">
    <property type="entry name" value="Bit1"/>
    <property type="match status" value="1"/>
</dbReference>
<feature type="region of interest" description="Disordered" evidence="5">
    <location>
        <begin position="41"/>
        <end position="83"/>
    </location>
</feature>
<evidence type="ECO:0000313" key="7">
    <source>
        <dbReference type="EMBL" id="GHP06455.1"/>
    </source>
</evidence>
<feature type="transmembrane region" description="Helical" evidence="6">
    <location>
        <begin position="12"/>
        <end position="32"/>
    </location>
</feature>
<name>A0A830HI28_9CHLO</name>
<evidence type="ECO:0000313" key="8">
    <source>
        <dbReference type="Proteomes" id="UP000660262"/>
    </source>
</evidence>
<dbReference type="InterPro" id="IPR023476">
    <property type="entry name" value="Pep_tRNA_hydro_II_dom_sf"/>
</dbReference>
<dbReference type="PANTHER" id="PTHR12649:SF11">
    <property type="entry name" value="PEPTIDYL-TRNA HYDROLASE 2, MITOCHONDRIAL"/>
    <property type="match status" value="1"/>
</dbReference>
<dbReference type="GO" id="GO:0004045">
    <property type="term" value="F:peptidyl-tRNA hydrolase activity"/>
    <property type="evidence" value="ECO:0007669"/>
    <property type="project" value="UniProtKB-EC"/>
</dbReference>
<dbReference type="SUPFAM" id="SSF102462">
    <property type="entry name" value="Peptidyl-tRNA hydrolase II"/>
    <property type="match status" value="1"/>
</dbReference>
<accession>A0A830HI28</accession>
<evidence type="ECO:0000256" key="2">
    <source>
        <dbReference type="ARBA" id="ARBA00022801"/>
    </source>
</evidence>
<dbReference type="EMBL" id="BNJQ01000013">
    <property type="protein sequence ID" value="GHP06455.1"/>
    <property type="molecule type" value="Genomic_DNA"/>
</dbReference>
<keyword evidence="6" id="KW-0472">Membrane</keyword>
<evidence type="ECO:0000256" key="1">
    <source>
        <dbReference type="ARBA" id="ARBA00013260"/>
    </source>
</evidence>
<evidence type="ECO:0000256" key="4">
    <source>
        <dbReference type="ARBA" id="ARBA00048707"/>
    </source>
</evidence>
<dbReference type="EC" id="3.1.1.29" evidence="1"/>